<feature type="domain" description="HTH merR-type" evidence="3">
    <location>
        <begin position="1"/>
        <end position="67"/>
    </location>
</feature>
<keyword evidence="1 4" id="KW-0238">DNA-binding</keyword>
<dbReference type="EMBL" id="FQTY01000021">
    <property type="protein sequence ID" value="SHF12669.1"/>
    <property type="molecule type" value="Genomic_DNA"/>
</dbReference>
<dbReference type="SUPFAM" id="SSF46955">
    <property type="entry name" value="Putative DNA-binding domain"/>
    <property type="match status" value="1"/>
</dbReference>
<accession>A0A1M4Z3N0</accession>
<gene>
    <name evidence="4" type="ORF">SAMN02745784_02899</name>
</gene>
<dbReference type="PANTHER" id="PTHR30204:SF96">
    <property type="entry name" value="CHROMOSOME-ANCHORING PROTEIN RACA"/>
    <property type="match status" value="1"/>
</dbReference>
<dbReference type="InterPro" id="IPR047057">
    <property type="entry name" value="MerR_fam"/>
</dbReference>
<dbReference type="GO" id="GO:0003700">
    <property type="term" value="F:DNA-binding transcription factor activity"/>
    <property type="evidence" value="ECO:0007669"/>
    <property type="project" value="InterPro"/>
</dbReference>
<dbReference type="Pfam" id="PF13411">
    <property type="entry name" value="MerR_1"/>
    <property type="match status" value="1"/>
</dbReference>
<dbReference type="STRING" id="1123404.SAMN02745784_02899"/>
<reference evidence="5" key="1">
    <citation type="submission" date="2016-11" db="EMBL/GenBank/DDBJ databases">
        <authorList>
            <person name="Varghese N."/>
            <person name="Submissions S."/>
        </authorList>
    </citation>
    <scope>NUCLEOTIDE SEQUENCE [LARGE SCALE GENOMIC DNA]</scope>
    <source>
        <strain evidence="5">DSM 18095</strain>
    </source>
</reference>
<sequence length="405" mass="47591">MKIGKFAESNNLTIDTVRHYMDLGLIIPEMQGGHYYFDNRCKSDLEDILSLKDMGFTLNEIKSIFMFKRLGKLTPYEQHQYYKTFFESKYESIRKEIENLKEIRNNLKKKIDELQSYNKEDKNKIGINIRNLSIFKCSKCKGDLMISKGNIDSNQLINGRLKCNCGAEYEIDDGILVSNSKDIEHRLNFNNNYIEEYINFTDIEYLDGVYKGLELMHKKINYDNFKNKIILELGSGMGFFLRHIYDELPDNSLYIAVDNDLGRHKFLKGILELINCNKNIIFICSDFTEIPIGNKSIDVLVDFSGSSNYGFVNEEFLLNKIDNYIKGSAWLIGTYIMFKNFNANSKIDDKYRKNFNINNVREKIEELDYKVIYEDISQPVSKGGKYEDYFVEGEEIYYYLYYGKR</sequence>
<dbReference type="AlphaFoldDB" id="A0A1M4Z3N0"/>
<organism evidence="4 5">
    <name type="scientific">Tissierella praeacuta DSM 18095</name>
    <dbReference type="NCBI Taxonomy" id="1123404"/>
    <lineage>
        <taxon>Bacteria</taxon>
        <taxon>Bacillati</taxon>
        <taxon>Bacillota</taxon>
        <taxon>Tissierellia</taxon>
        <taxon>Tissierellales</taxon>
        <taxon>Tissierellaceae</taxon>
        <taxon>Tissierella</taxon>
    </lineage>
</organism>
<dbReference type="InterPro" id="IPR029063">
    <property type="entry name" value="SAM-dependent_MTases_sf"/>
</dbReference>
<dbReference type="SMART" id="SM00422">
    <property type="entry name" value="HTH_MERR"/>
    <property type="match status" value="1"/>
</dbReference>
<keyword evidence="5" id="KW-1185">Reference proteome</keyword>
<dbReference type="GeneID" id="90994585"/>
<dbReference type="PROSITE" id="PS50937">
    <property type="entry name" value="HTH_MERR_2"/>
    <property type="match status" value="1"/>
</dbReference>
<dbReference type="InterPro" id="IPR009061">
    <property type="entry name" value="DNA-bd_dom_put_sf"/>
</dbReference>
<feature type="coiled-coil region" evidence="2">
    <location>
        <begin position="83"/>
        <end position="124"/>
    </location>
</feature>
<dbReference type="SUPFAM" id="SSF53335">
    <property type="entry name" value="S-adenosyl-L-methionine-dependent methyltransferases"/>
    <property type="match status" value="1"/>
</dbReference>
<proteinExistence type="predicted"/>
<evidence type="ECO:0000313" key="4">
    <source>
        <dbReference type="EMBL" id="SHF12669.1"/>
    </source>
</evidence>
<evidence type="ECO:0000259" key="3">
    <source>
        <dbReference type="PROSITE" id="PS50937"/>
    </source>
</evidence>
<dbReference type="InterPro" id="IPR000551">
    <property type="entry name" value="MerR-type_HTH_dom"/>
</dbReference>
<dbReference type="RefSeq" id="WP_072977602.1">
    <property type="nucleotide sequence ID" value="NZ_FQTY01000021.1"/>
</dbReference>
<name>A0A1M4Z3N0_9FIRM</name>
<evidence type="ECO:0000256" key="2">
    <source>
        <dbReference type="SAM" id="Coils"/>
    </source>
</evidence>
<dbReference type="GO" id="GO:0003677">
    <property type="term" value="F:DNA binding"/>
    <property type="evidence" value="ECO:0007669"/>
    <property type="project" value="UniProtKB-KW"/>
</dbReference>
<evidence type="ECO:0000313" key="5">
    <source>
        <dbReference type="Proteomes" id="UP000184114"/>
    </source>
</evidence>
<dbReference type="Gene3D" id="1.10.1660.10">
    <property type="match status" value="1"/>
</dbReference>
<dbReference type="Proteomes" id="UP000184114">
    <property type="component" value="Unassembled WGS sequence"/>
</dbReference>
<evidence type="ECO:0000256" key="1">
    <source>
        <dbReference type="ARBA" id="ARBA00023125"/>
    </source>
</evidence>
<dbReference type="Gene3D" id="3.40.50.150">
    <property type="entry name" value="Vaccinia Virus protein VP39"/>
    <property type="match status" value="1"/>
</dbReference>
<keyword evidence="2" id="KW-0175">Coiled coil</keyword>
<protein>
    <submittedName>
        <fullName evidence="4">DNA-binding transcriptional regulator, MerR family</fullName>
    </submittedName>
</protein>
<dbReference type="PANTHER" id="PTHR30204">
    <property type="entry name" value="REDOX-CYCLING DRUG-SENSING TRANSCRIPTIONAL ACTIVATOR SOXR"/>
    <property type="match status" value="1"/>
</dbReference>